<dbReference type="Pfam" id="PF14223">
    <property type="entry name" value="Retrotran_gag_2"/>
    <property type="match status" value="1"/>
</dbReference>
<reference evidence="1" key="1">
    <citation type="submission" date="2018-02" db="EMBL/GenBank/DDBJ databases">
        <authorList>
            <person name="Cohen D.B."/>
            <person name="Kent A.D."/>
        </authorList>
    </citation>
    <scope>NUCLEOTIDE SEQUENCE</scope>
</reference>
<dbReference type="PANTHER" id="PTHR35317">
    <property type="entry name" value="OS04G0629600 PROTEIN"/>
    <property type="match status" value="1"/>
</dbReference>
<dbReference type="AlphaFoldDB" id="A0A2N9HYK3"/>
<accession>A0A2N9HYK3</accession>
<sequence length="190" mass="21964">MAAKNVVADLTRGDKLTGNNYDIWHRKIQYLLNEQELLETLSSKMTRPEDGNTAQHRRDLEAYQSWFKKDRSTRFTMLSSMHDDLIGEYEIFQNAKDMWDQLKFDFGGTSTTRLRSLVLKFEVYRKDPKHTMTEHLRMMSGMIRDLKAAGNVLTDEQQVQARSAKRRPNLQPLSPIVGSANLSTPAENLL</sequence>
<evidence type="ECO:0000313" key="1">
    <source>
        <dbReference type="EMBL" id="SPD17208.1"/>
    </source>
</evidence>
<dbReference type="EMBL" id="OIVN01004414">
    <property type="protein sequence ID" value="SPD17208.1"/>
    <property type="molecule type" value="Genomic_DNA"/>
</dbReference>
<dbReference type="PANTHER" id="PTHR35317:SF18">
    <property type="entry name" value="RNA-DIRECTED DNA POLYMERASE"/>
    <property type="match status" value="1"/>
</dbReference>
<protein>
    <recommendedName>
        <fullName evidence="2">Retrotransposon Copia-like N-terminal domain-containing protein</fullName>
    </recommendedName>
</protein>
<organism evidence="1">
    <name type="scientific">Fagus sylvatica</name>
    <name type="common">Beechnut</name>
    <dbReference type="NCBI Taxonomy" id="28930"/>
    <lineage>
        <taxon>Eukaryota</taxon>
        <taxon>Viridiplantae</taxon>
        <taxon>Streptophyta</taxon>
        <taxon>Embryophyta</taxon>
        <taxon>Tracheophyta</taxon>
        <taxon>Spermatophyta</taxon>
        <taxon>Magnoliopsida</taxon>
        <taxon>eudicotyledons</taxon>
        <taxon>Gunneridae</taxon>
        <taxon>Pentapetalae</taxon>
        <taxon>rosids</taxon>
        <taxon>fabids</taxon>
        <taxon>Fagales</taxon>
        <taxon>Fagaceae</taxon>
        <taxon>Fagus</taxon>
    </lineage>
</organism>
<name>A0A2N9HYK3_FAGSY</name>
<evidence type="ECO:0008006" key="2">
    <source>
        <dbReference type="Google" id="ProtNLM"/>
    </source>
</evidence>
<gene>
    <name evidence="1" type="ORF">FSB_LOCUS45090</name>
</gene>
<proteinExistence type="predicted"/>